<evidence type="ECO:0000259" key="3">
    <source>
        <dbReference type="PROSITE" id="PS50089"/>
    </source>
</evidence>
<dbReference type="Proteomes" id="UP001497444">
    <property type="component" value="Chromosome 2"/>
</dbReference>
<evidence type="ECO:0000313" key="5">
    <source>
        <dbReference type="Proteomes" id="UP001497444"/>
    </source>
</evidence>
<keyword evidence="1" id="KW-0863">Zinc-finger</keyword>
<dbReference type="InterPro" id="IPR013083">
    <property type="entry name" value="Znf_RING/FYVE/PHD"/>
</dbReference>
<accession>A0ABP0WMS7</accession>
<dbReference type="Gene3D" id="3.30.40.10">
    <property type="entry name" value="Zinc/RING finger domain, C3HC4 (zinc finger)"/>
    <property type="match status" value="1"/>
</dbReference>
<keyword evidence="5" id="KW-1185">Reference proteome</keyword>
<gene>
    <name evidence="4" type="ORF">CSSPJE1EN1_LOCUS13669</name>
</gene>
<dbReference type="EMBL" id="OZ020097">
    <property type="protein sequence ID" value="CAK9268191.1"/>
    <property type="molecule type" value="Genomic_DNA"/>
</dbReference>
<reference evidence="4 5" key="1">
    <citation type="submission" date="2024-02" db="EMBL/GenBank/DDBJ databases">
        <authorList>
            <consortium name="ELIXIR-Norway"/>
            <consortium name="Elixir Norway"/>
        </authorList>
    </citation>
    <scope>NUCLEOTIDE SEQUENCE [LARGE SCALE GENOMIC DNA]</scope>
</reference>
<evidence type="ECO:0000256" key="1">
    <source>
        <dbReference type="PROSITE-ProRule" id="PRU00175"/>
    </source>
</evidence>
<organism evidence="4 5">
    <name type="scientific">Sphagnum jensenii</name>
    <dbReference type="NCBI Taxonomy" id="128206"/>
    <lineage>
        <taxon>Eukaryota</taxon>
        <taxon>Viridiplantae</taxon>
        <taxon>Streptophyta</taxon>
        <taxon>Embryophyta</taxon>
        <taxon>Bryophyta</taxon>
        <taxon>Sphagnophytina</taxon>
        <taxon>Sphagnopsida</taxon>
        <taxon>Sphagnales</taxon>
        <taxon>Sphagnaceae</taxon>
        <taxon>Sphagnum</taxon>
    </lineage>
</organism>
<keyword evidence="1" id="KW-0479">Metal-binding</keyword>
<name>A0ABP0WMS7_9BRYO</name>
<evidence type="ECO:0000313" key="4">
    <source>
        <dbReference type="EMBL" id="CAK9268191.1"/>
    </source>
</evidence>
<feature type="domain" description="RING-type" evidence="3">
    <location>
        <begin position="131"/>
        <end position="194"/>
    </location>
</feature>
<keyword evidence="1" id="KW-0862">Zinc</keyword>
<dbReference type="PROSITE" id="PS50089">
    <property type="entry name" value="ZF_RING_2"/>
    <property type="match status" value="1"/>
</dbReference>
<evidence type="ECO:0000256" key="2">
    <source>
        <dbReference type="SAM" id="MobiDB-lite"/>
    </source>
</evidence>
<dbReference type="InterPro" id="IPR001841">
    <property type="entry name" value="Znf_RING"/>
</dbReference>
<protein>
    <recommendedName>
        <fullName evidence="3">RING-type domain-containing protein</fullName>
    </recommendedName>
</protein>
<feature type="region of interest" description="Disordered" evidence="2">
    <location>
        <begin position="739"/>
        <end position="768"/>
    </location>
</feature>
<proteinExistence type="predicted"/>
<sequence length="933" mass="101404">MAFGKSERKGILIGRHAVISQGNDAALFKDGGGGCATFASSSPSNASCKLELMIGDVTISLDAPSSLAGSHLSNHLISGGSAIPAPQALYEDDGNPLAIQGADTSRAVLSVPEKVQDQDVEELSSSRLLSCLLCSKCFSSEVSELGGTYKAETCGHCFCKDCHMNLVKQSLQNVASDTASLDSIISSLVCPVDTCGEHFTQLDIEQAVGNSAFLQFQITLIALFSREFGAAWKRICPECSNQEVSASLVPITELECLGLGEVYRAMEARGLRVSGRSKEQGLQDLEVVTGALVASPWRLMCLTCDLVQCNACGLQMKGPISSSSARFLHQPLALDDFGIILQGREVSALVSEENMAPACNTPPDGIHEVCEPRRRQLFSLFCAVMDINSAHEGLKQCLTTKESLHPSGSKVRTKQAAIWPDDAVKVDVKQELGTTNHPLSQSAPHCKAQILPLEHTEICSRQPREPIRDVEAMLRMLLPAVEESASPQTAQHPMPTENESVFLEPSPVELFSGTHGQVSTASTIETLSSSCALIPDTVMDIPISFPSLSQLLVHPDEQSLYFMNQGPGAINPRDYWAYKADTWKRASQYWRSEVERCAASAAWWDMECRKWFRTSNVMAQTASNVMAQTASKWAHLEAHWARSAEQAMVLNELWAFNLQEMSLWQANLARSGIRGPPCSLTRSFPVNQQSVQVLNLRTKSDVDEYPDSIGAETEWISPGGGEVELWSAASTASVPSASLGSCSNTRGSSPSSTDSPLDAGSSNVPNTVSTDKLADERLANALWALTDILEVNAALGISLPTLATFFLSGFKPLREVLNFLLDNRSLPDIMAREYLYSEVFFLLRALSAHTNTLLILCMPNSCLSMQSNPGSHTHSSLFEALESLHWQAEDMLSEALVTVENDHDATRKNLNFIGDMEDAFDVVQANLKYLQRA</sequence>